<sequence length="141" mass="16350">TNIGSYPIPPYRFYYDINWSWNVSNHLVTAYRTLSCSSGFGNDSKEEILRQTDGFVEILDERLGNSPYNNVFAIKRVDQKKSDWRFELYILKPMNNMNNQNITLTGSYGPVYREDIEAMAPTPPEDNMVITELLKLLEVID</sequence>
<protein>
    <submittedName>
        <fullName evidence="1">Uncharacterized protein</fullName>
    </submittedName>
</protein>
<accession>A0ABW5UH40</accession>
<name>A0ABW5UH40_9SPHI</name>
<dbReference type="Proteomes" id="UP001597418">
    <property type="component" value="Unassembled WGS sequence"/>
</dbReference>
<dbReference type="EMBL" id="JBHUMB010000017">
    <property type="protein sequence ID" value="MFD2744743.1"/>
    <property type="molecule type" value="Genomic_DNA"/>
</dbReference>
<organism evidence="1 2">
    <name type="scientific">Sphingobacterium populi</name>
    <dbReference type="NCBI Taxonomy" id="1812824"/>
    <lineage>
        <taxon>Bacteria</taxon>
        <taxon>Pseudomonadati</taxon>
        <taxon>Bacteroidota</taxon>
        <taxon>Sphingobacteriia</taxon>
        <taxon>Sphingobacteriales</taxon>
        <taxon>Sphingobacteriaceae</taxon>
        <taxon>Sphingobacterium</taxon>
    </lineage>
</organism>
<dbReference type="RefSeq" id="WP_380885252.1">
    <property type="nucleotide sequence ID" value="NZ_JBHUMB010000017.1"/>
</dbReference>
<proteinExistence type="predicted"/>
<reference evidence="2" key="1">
    <citation type="journal article" date="2019" name="Int. J. Syst. Evol. Microbiol.">
        <title>The Global Catalogue of Microorganisms (GCM) 10K type strain sequencing project: providing services to taxonomists for standard genome sequencing and annotation.</title>
        <authorList>
            <consortium name="The Broad Institute Genomics Platform"/>
            <consortium name="The Broad Institute Genome Sequencing Center for Infectious Disease"/>
            <person name="Wu L."/>
            <person name="Ma J."/>
        </authorList>
    </citation>
    <scope>NUCLEOTIDE SEQUENCE [LARGE SCALE GENOMIC DNA]</scope>
    <source>
        <strain evidence="2">KCTC 42247</strain>
    </source>
</reference>
<comment type="caution">
    <text evidence="1">The sequence shown here is derived from an EMBL/GenBank/DDBJ whole genome shotgun (WGS) entry which is preliminary data.</text>
</comment>
<feature type="non-terminal residue" evidence="1">
    <location>
        <position position="1"/>
    </location>
</feature>
<keyword evidence="2" id="KW-1185">Reference proteome</keyword>
<evidence type="ECO:0000313" key="1">
    <source>
        <dbReference type="EMBL" id="MFD2744743.1"/>
    </source>
</evidence>
<gene>
    <name evidence="1" type="ORF">ACFSQ6_15200</name>
</gene>
<evidence type="ECO:0000313" key="2">
    <source>
        <dbReference type="Proteomes" id="UP001597418"/>
    </source>
</evidence>